<sequence>MPIIVNLDVMLAKRKIRSRELAARIELTEANVSLLKSGKVRGIRFDTLERICAVLDCQPGDILEYVPDNASGSLEPRAIGRKSA</sequence>
<dbReference type="Pfam" id="PF13443">
    <property type="entry name" value="HTH_26"/>
    <property type="match status" value="1"/>
</dbReference>
<accession>A0AAI8MD03</accession>
<dbReference type="CDD" id="cd00093">
    <property type="entry name" value="HTH_XRE"/>
    <property type="match status" value="1"/>
</dbReference>
<proteinExistence type="predicted"/>
<dbReference type="PANTHER" id="PTHR37301:SF1">
    <property type="entry name" value="DNA-BINDING PROTEIN"/>
    <property type="match status" value="1"/>
</dbReference>
<protein>
    <submittedName>
        <fullName evidence="2">XRE family transcriptional regulatory protein</fullName>
    </submittedName>
</protein>
<evidence type="ECO:0000313" key="3">
    <source>
        <dbReference type="Proteomes" id="UP000007886"/>
    </source>
</evidence>
<feature type="domain" description="HTH cro/C1-type" evidence="1">
    <location>
        <begin position="13"/>
        <end position="62"/>
    </location>
</feature>
<dbReference type="SMART" id="SM00530">
    <property type="entry name" value="HTH_XRE"/>
    <property type="match status" value="1"/>
</dbReference>
<dbReference type="PROSITE" id="PS50943">
    <property type="entry name" value="HTH_CROC1"/>
    <property type="match status" value="1"/>
</dbReference>
<dbReference type="EMBL" id="AP012279">
    <property type="protein sequence ID" value="BAL75945.1"/>
    <property type="molecule type" value="Genomic_DNA"/>
</dbReference>
<dbReference type="Gene3D" id="1.10.260.40">
    <property type="entry name" value="lambda repressor-like DNA-binding domains"/>
    <property type="match status" value="1"/>
</dbReference>
<keyword evidence="3" id="KW-1185">Reference proteome</keyword>
<gene>
    <name evidence="2" type="ORF">S23_27330</name>
</gene>
<organism evidence="2 3">
    <name type="scientific">Bradyrhizobium cosmicum</name>
    <dbReference type="NCBI Taxonomy" id="1404864"/>
    <lineage>
        <taxon>Bacteria</taxon>
        <taxon>Pseudomonadati</taxon>
        <taxon>Pseudomonadota</taxon>
        <taxon>Alphaproteobacteria</taxon>
        <taxon>Hyphomicrobiales</taxon>
        <taxon>Nitrobacteraceae</taxon>
        <taxon>Bradyrhizobium</taxon>
    </lineage>
</organism>
<evidence type="ECO:0000259" key="1">
    <source>
        <dbReference type="PROSITE" id="PS50943"/>
    </source>
</evidence>
<evidence type="ECO:0000313" key="2">
    <source>
        <dbReference type="EMBL" id="BAL75945.1"/>
    </source>
</evidence>
<dbReference type="PANTHER" id="PTHR37301">
    <property type="entry name" value="DNA-BINDING PROTEIN-RELATED"/>
    <property type="match status" value="1"/>
</dbReference>
<dbReference type="AlphaFoldDB" id="A0AAI8MD03"/>
<dbReference type="GO" id="GO:0003677">
    <property type="term" value="F:DNA binding"/>
    <property type="evidence" value="ECO:0007669"/>
    <property type="project" value="InterPro"/>
</dbReference>
<reference evidence="2 3" key="1">
    <citation type="journal article" date="2012" name="Microbes Environ.">
        <title>Complete genome sequence of Bradyrhizobium sp. S23321: insights into symbiosis evolution in soil oligotrophs.</title>
        <authorList>
            <person name="Okubo T."/>
            <person name="Tsukui T."/>
            <person name="Maita H."/>
            <person name="Okamoto S."/>
            <person name="Oshima K."/>
            <person name="Fujisawa T."/>
            <person name="Saito A."/>
            <person name="Futamata H."/>
            <person name="Hattori R."/>
            <person name="Shimomura Y."/>
            <person name="Haruta S."/>
            <person name="Morimoto S."/>
            <person name="Wang Y."/>
            <person name="Sakai Y."/>
            <person name="Hattori M."/>
            <person name="Aizawa S."/>
            <person name="Nagashima K.V.P."/>
            <person name="Masuda S."/>
            <person name="Hattori T."/>
            <person name="Yamashita A."/>
            <person name="Bao Z."/>
            <person name="Hayatsu M."/>
            <person name="Kajiya-Kanegae H."/>
            <person name="Yoshinaga I."/>
            <person name="Sakamoto K."/>
            <person name="Toyota K."/>
            <person name="Nakao M."/>
            <person name="Kohara M."/>
            <person name="Anda M."/>
            <person name="Niwa R."/>
            <person name="Jung-Hwan P."/>
            <person name="Sameshima-Saito R."/>
            <person name="Tokuda S."/>
            <person name="Yamamoto S."/>
            <person name="Yamamoto S."/>
            <person name="Yokoyama T."/>
            <person name="Akutsu T."/>
            <person name="Nakamura Y."/>
            <person name="Nakahira-Yanaka Y."/>
            <person name="Takada Hoshino Y."/>
            <person name="Hirakawa H."/>
            <person name="Mitsui H."/>
            <person name="Terasawa K."/>
            <person name="Itakura M."/>
            <person name="Sato S."/>
            <person name="Ikeda-Ohtsubo W."/>
            <person name="Sakakura N."/>
            <person name="Kaminuma E."/>
            <person name="Minamisawa K."/>
        </authorList>
    </citation>
    <scope>NUCLEOTIDE SEQUENCE [LARGE SCALE GENOMIC DNA]</scope>
    <source>
        <strain evidence="2 3">S23321</strain>
    </source>
</reference>
<dbReference type="RefSeq" id="WP_015685265.1">
    <property type="nucleotide sequence ID" value="NC_017082.1"/>
</dbReference>
<dbReference type="KEGG" id="brs:S23_27330"/>
<dbReference type="InterPro" id="IPR001387">
    <property type="entry name" value="Cro/C1-type_HTH"/>
</dbReference>
<dbReference type="InterPro" id="IPR010982">
    <property type="entry name" value="Lambda_DNA-bd_dom_sf"/>
</dbReference>
<name>A0AAI8MD03_9BRAD</name>
<dbReference type="SUPFAM" id="SSF47413">
    <property type="entry name" value="lambda repressor-like DNA-binding domains"/>
    <property type="match status" value="1"/>
</dbReference>
<dbReference type="Proteomes" id="UP000007886">
    <property type="component" value="Chromosome"/>
</dbReference>